<evidence type="ECO:0000313" key="3">
    <source>
        <dbReference type="Proteomes" id="UP000828251"/>
    </source>
</evidence>
<dbReference type="EMBL" id="JAIQCV010000008">
    <property type="protein sequence ID" value="KAH1073661.1"/>
    <property type="molecule type" value="Genomic_DNA"/>
</dbReference>
<accession>A0A9D3V7C4</accession>
<evidence type="ECO:0000313" key="2">
    <source>
        <dbReference type="EMBL" id="KAH1073661.1"/>
    </source>
</evidence>
<proteinExistence type="predicted"/>
<gene>
    <name evidence="2" type="ORF">J1N35_025989</name>
</gene>
<name>A0A9D3V7C4_9ROSI</name>
<organism evidence="2 3">
    <name type="scientific">Gossypium stocksii</name>
    <dbReference type="NCBI Taxonomy" id="47602"/>
    <lineage>
        <taxon>Eukaryota</taxon>
        <taxon>Viridiplantae</taxon>
        <taxon>Streptophyta</taxon>
        <taxon>Embryophyta</taxon>
        <taxon>Tracheophyta</taxon>
        <taxon>Spermatophyta</taxon>
        <taxon>Magnoliopsida</taxon>
        <taxon>eudicotyledons</taxon>
        <taxon>Gunneridae</taxon>
        <taxon>Pentapetalae</taxon>
        <taxon>rosids</taxon>
        <taxon>malvids</taxon>
        <taxon>Malvales</taxon>
        <taxon>Malvaceae</taxon>
        <taxon>Malvoideae</taxon>
        <taxon>Gossypium</taxon>
    </lineage>
</organism>
<feature type="region of interest" description="Disordered" evidence="1">
    <location>
        <begin position="95"/>
        <end position="128"/>
    </location>
</feature>
<evidence type="ECO:0000256" key="1">
    <source>
        <dbReference type="SAM" id="MobiDB-lite"/>
    </source>
</evidence>
<comment type="caution">
    <text evidence="2">The sequence shown here is derived from an EMBL/GenBank/DDBJ whole genome shotgun (WGS) entry which is preliminary data.</text>
</comment>
<keyword evidence="3" id="KW-1185">Reference proteome</keyword>
<reference evidence="2 3" key="1">
    <citation type="journal article" date="2021" name="Plant Biotechnol. J.">
        <title>Multi-omics assisted identification of the key and species-specific regulatory components of drought-tolerant mechanisms in Gossypium stocksii.</title>
        <authorList>
            <person name="Yu D."/>
            <person name="Ke L."/>
            <person name="Zhang D."/>
            <person name="Wu Y."/>
            <person name="Sun Y."/>
            <person name="Mei J."/>
            <person name="Sun J."/>
            <person name="Sun Y."/>
        </authorList>
    </citation>
    <scope>NUCLEOTIDE SEQUENCE [LARGE SCALE GENOMIC DNA]</scope>
    <source>
        <strain evidence="3">cv. E1</strain>
        <tissue evidence="2">Leaf</tissue>
    </source>
</reference>
<protein>
    <submittedName>
        <fullName evidence="2">Uncharacterized protein</fullName>
    </submittedName>
</protein>
<dbReference type="Proteomes" id="UP000828251">
    <property type="component" value="Unassembled WGS sequence"/>
</dbReference>
<sequence>MQNSCPSSGPVNDVAIVESPLGFETPIQAKKNDRIIAHINLTFEGPEKVKILLTEGVLDLRKHTAIIFKDNQHLNFKKFAGKRNAVVLGVNNPGNKDRKNGGKFITGQKSEKSSNALKGHGSRFKSSGSRLKGCWKDPWIPNIRPLIKFILANINFDADCFFSDMVTEKGI</sequence>
<dbReference type="AlphaFoldDB" id="A0A9D3V7C4"/>